<evidence type="ECO:0000313" key="14">
    <source>
        <dbReference type="Proteomes" id="UP000070427"/>
    </source>
</evidence>
<evidence type="ECO:0000256" key="8">
    <source>
        <dbReference type="ARBA" id="ARBA00023229"/>
    </source>
</evidence>
<dbReference type="InterPro" id="IPR000092">
    <property type="entry name" value="Polyprenyl_synt"/>
</dbReference>
<dbReference type="GO" id="GO:0016114">
    <property type="term" value="P:terpenoid biosynthetic process"/>
    <property type="evidence" value="ECO:0007669"/>
    <property type="project" value="UniProtKB-ARBA"/>
</dbReference>
<comment type="similarity">
    <text evidence="2 12">Belongs to the FPP/GGPP synthase family.</text>
</comment>
<sequence>MQSFEMELKEMGKIIEKALDNYLPKSNEYPSKIHEAMRYSTFNGGKRIRPILTIKAAELFELPGEKVLPTACGIEMIHTYSLIHDDLPVMDNDDFRRGKPTCHKVFGDAIALLAGDALLTLAFRTIAKNAEIEGISLRAVIEVIDRISLASGSLGMIGGQTVDILSQGIDIDENTLFYMDNHKTGCLIRASLWSGARLAEAPASDLDKLDKLGEKIGLIFQIVDDLLDVHGDEKKLGKPIGSDVRNKKNTFLSIYGYEKSKKLVKVLSDESKEIASEFKNSRFFMQLIDFLVERQY</sequence>
<dbReference type="SFLD" id="SFLDS00005">
    <property type="entry name" value="Isoprenoid_Synthase_Type_I"/>
    <property type="match status" value="1"/>
</dbReference>
<dbReference type="EC" id="2.5.1.10" evidence="3"/>
<dbReference type="PROSITE" id="PS00444">
    <property type="entry name" value="POLYPRENYL_SYNTHASE_2"/>
    <property type="match status" value="1"/>
</dbReference>
<comment type="caution">
    <text evidence="13">The sequence shown here is derived from an EMBL/GenBank/DDBJ whole genome shotgun (WGS) entry which is preliminary data.</text>
</comment>
<evidence type="ECO:0000256" key="4">
    <source>
        <dbReference type="ARBA" id="ARBA00015100"/>
    </source>
</evidence>
<dbReference type="EMBL" id="LOED01000004">
    <property type="protein sequence ID" value="KXG78157.1"/>
    <property type="molecule type" value="Genomic_DNA"/>
</dbReference>
<accession>A0A140LC82</accession>
<dbReference type="GO" id="GO:0005737">
    <property type="term" value="C:cytoplasm"/>
    <property type="evidence" value="ECO:0007669"/>
    <property type="project" value="UniProtKB-ARBA"/>
</dbReference>
<dbReference type="OrthoDB" id="9805316at2"/>
<name>A0A140LC82_9FIRM</name>
<dbReference type="CDD" id="cd00685">
    <property type="entry name" value="Trans_IPPS_HT"/>
    <property type="match status" value="1"/>
</dbReference>
<dbReference type="GO" id="GO:0046872">
    <property type="term" value="F:metal ion binding"/>
    <property type="evidence" value="ECO:0007669"/>
    <property type="project" value="UniProtKB-KW"/>
</dbReference>
<gene>
    <name evidence="13" type="ORF">AN618_05490</name>
</gene>
<comment type="catalytic activity">
    <reaction evidence="11">
        <text>isopentenyl diphosphate + (2E)-geranyl diphosphate = (2E,6E)-farnesyl diphosphate + diphosphate</text>
        <dbReference type="Rhea" id="RHEA:19361"/>
        <dbReference type="ChEBI" id="CHEBI:33019"/>
        <dbReference type="ChEBI" id="CHEBI:58057"/>
        <dbReference type="ChEBI" id="CHEBI:128769"/>
        <dbReference type="ChEBI" id="CHEBI:175763"/>
        <dbReference type="EC" id="2.5.1.10"/>
    </reaction>
</comment>
<dbReference type="Pfam" id="PF00348">
    <property type="entry name" value="polyprenyl_synt"/>
    <property type="match status" value="1"/>
</dbReference>
<evidence type="ECO:0000256" key="10">
    <source>
        <dbReference type="ARBA" id="ARBA00032873"/>
    </source>
</evidence>
<keyword evidence="7" id="KW-0460">Magnesium</keyword>
<evidence type="ECO:0000256" key="3">
    <source>
        <dbReference type="ARBA" id="ARBA00012439"/>
    </source>
</evidence>
<dbReference type="Proteomes" id="UP000070427">
    <property type="component" value="Unassembled WGS sequence"/>
</dbReference>
<dbReference type="InterPro" id="IPR033749">
    <property type="entry name" value="Polyprenyl_synt_CS"/>
</dbReference>
<dbReference type="FunFam" id="1.10.600.10:FF:000001">
    <property type="entry name" value="Geranylgeranyl diphosphate synthase"/>
    <property type="match status" value="1"/>
</dbReference>
<organism evidence="13 14">
    <name type="scientific">Fervidicola ferrireducens</name>
    <dbReference type="NCBI Taxonomy" id="520764"/>
    <lineage>
        <taxon>Bacteria</taxon>
        <taxon>Bacillati</taxon>
        <taxon>Bacillota</taxon>
        <taxon>Clostridia</taxon>
        <taxon>Thermosediminibacterales</taxon>
        <taxon>Thermosediminibacteraceae</taxon>
        <taxon>Fervidicola</taxon>
    </lineage>
</organism>
<evidence type="ECO:0000256" key="11">
    <source>
        <dbReference type="ARBA" id="ARBA00049399"/>
    </source>
</evidence>
<dbReference type="PANTHER" id="PTHR43281:SF1">
    <property type="entry name" value="FARNESYL DIPHOSPHATE SYNTHASE"/>
    <property type="match status" value="1"/>
</dbReference>
<dbReference type="SFLD" id="SFLDG01017">
    <property type="entry name" value="Polyprenyl_Transferase_Like"/>
    <property type="match status" value="1"/>
</dbReference>
<dbReference type="InterPro" id="IPR053378">
    <property type="entry name" value="Prenyl_diphosphate_synthase"/>
</dbReference>
<reference evidence="13 14" key="1">
    <citation type="submission" date="2015-12" db="EMBL/GenBank/DDBJ databases">
        <title>Draft genome sequnece of Fervidicola ferrireducens strain Y170.</title>
        <authorList>
            <person name="Patel B.K."/>
        </authorList>
    </citation>
    <scope>NUCLEOTIDE SEQUENCE [LARGE SCALE GENOMIC DNA]</scope>
    <source>
        <strain evidence="13 14">Y170</strain>
    </source>
</reference>
<dbReference type="FunCoup" id="A0A140LC82">
    <property type="interactions" value="272"/>
</dbReference>
<keyword evidence="6" id="KW-0479">Metal-binding</keyword>
<dbReference type="GO" id="GO:0004337">
    <property type="term" value="F:(2E,6E)-farnesyl diphosphate synthase activity"/>
    <property type="evidence" value="ECO:0007669"/>
    <property type="project" value="UniProtKB-EC"/>
</dbReference>
<dbReference type="AlphaFoldDB" id="A0A140LC82"/>
<evidence type="ECO:0000313" key="13">
    <source>
        <dbReference type="EMBL" id="KXG78157.1"/>
    </source>
</evidence>
<evidence type="ECO:0000256" key="5">
    <source>
        <dbReference type="ARBA" id="ARBA00022679"/>
    </source>
</evidence>
<dbReference type="InParanoid" id="A0A140LC82"/>
<keyword evidence="14" id="KW-1185">Reference proteome</keyword>
<comment type="cofactor">
    <cofactor evidence="1">
        <name>Mg(2+)</name>
        <dbReference type="ChEBI" id="CHEBI:18420"/>
    </cofactor>
</comment>
<evidence type="ECO:0000256" key="12">
    <source>
        <dbReference type="RuleBase" id="RU004466"/>
    </source>
</evidence>
<dbReference type="PANTHER" id="PTHR43281">
    <property type="entry name" value="FARNESYL DIPHOSPHATE SYNTHASE"/>
    <property type="match status" value="1"/>
</dbReference>
<dbReference type="PATRIC" id="fig|520764.3.peg.581"/>
<evidence type="ECO:0000256" key="6">
    <source>
        <dbReference type="ARBA" id="ARBA00022723"/>
    </source>
</evidence>
<evidence type="ECO:0000256" key="7">
    <source>
        <dbReference type="ARBA" id="ARBA00022842"/>
    </source>
</evidence>
<keyword evidence="5 12" id="KW-0808">Transferase</keyword>
<dbReference type="Gene3D" id="1.10.600.10">
    <property type="entry name" value="Farnesyl Diphosphate Synthase"/>
    <property type="match status" value="1"/>
</dbReference>
<dbReference type="STRING" id="520764.AN618_05490"/>
<protein>
    <recommendedName>
        <fullName evidence="4">Farnesyl diphosphate synthase</fullName>
        <ecNumber evidence="3">2.5.1.10</ecNumber>
    </recommendedName>
    <alternativeName>
        <fullName evidence="10">(2E,6E)-farnesyl diphosphate synthase</fullName>
    </alternativeName>
    <alternativeName>
        <fullName evidence="9">Geranyltranstransferase</fullName>
    </alternativeName>
</protein>
<dbReference type="NCBIfam" id="NF045485">
    <property type="entry name" value="FPPsyn"/>
    <property type="match status" value="1"/>
</dbReference>
<dbReference type="InterPro" id="IPR008949">
    <property type="entry name" value="Isoprenoid_synthase_dom_sf"/>
</dbReference>
<dbReference type="SUPFAM" id="SSF48576">
    <property type="entry name" value="Terpenoid synthases"/>
    <property type="match status" value="1"/>
</dbReference>
<evidence type="ECO:0000256" key="9">
    <source>
        <dbReference type="ARBA" id="ARBA00032380"/>
    </source>
</evidence>
<keyword evidence="8" id="KW-0414">Isoprene biosynthesis</keyword>
<proteinExistence type="inferred from homology"/>
<evidence type="ECO:0000256" key="2">
    <source>
        <dbReference type="ARBA" id="ARBA00006706"/>
    </source>
</evidence>
<evidence type="ECO:0000256" key="1">
    <source>
        <dbReference type="ARBA" id="ARBA00001946"/>
    </source>
</evidence>
<dbReference type="PROSITE" id="PS00723">
    <property type="entry name" value="POLYPRENYL_SYNTHASE_1"/>
    <property type="match status" value="1"/>
</dbReference>